<dbReference type="EMBL" id="AP022642">
    <property type="protein sequence ID" value="BCA31182.1"/>
    <property type="molecule type" value="Genomic_DNA"/>
</dbReference>
<reference evidence="2 3" key="1">
    <citation type="journal article" date="2020" name="Microbiol. Resour. Announc.">
        <title>Complete genome sequence of Pseudomonas otitidis strain MrB4, isolated from Lake Biwa in Japan.</title>
        <authorList>
            <person name="Miyazaki K."/>
            <person name="Hase E."/>
            <person name="Maruya T."/>
        </authorList>
    </citation>
    <scope>NUCLEOTIDE SEQUENCE [LARGE SCALE GENOMIC DNA]</scope>
    <source>
        <strain evidence="2 3">MrB4</strain>
    </source>
</reference>
<organism evidence="2 3">
    <name type="scientific">Metapseudomonas otitidis</name>
    <dbReference type="NCBI Taxonomy" id="319939"/>
    <lineage>
        <taxon>Bacteria</taxon>
        <taxon>Pseudomonadati</taxon>
        <taxon>Pseudomonadota</taxon>
        <taxon>Gammaproteobacteria</taxon>
        <taxon>Pseudomonadales</taxon>
        <taxon>Pseudomonadaceae</taxon>
        <taxon>Metapseudomonas</taxon>
    </lineage>
</organism>
<evidence type="ECO:0000313" key="3">
    <source>
        <dbReference type="Proteomes" id="UP000501237"/>
    </source>
</evidence>
<gene>
    <name evidence="2" type="ORF">PtoMrB4_51590</name>
</gene>
<evidence type="ECO:0000256" key="1">
    <source>
        <dbReference type="SAM" id="SignalP"/>
    </source>
</evidence>
<keyword evidence="1" id="KW-0732">Signal</keyword>
<evidence type="ECO:0008006" key="4">
    <source>
        <dbReference type="Google" id="ProtNLM"/>
    </source>
</evidence>
<proteinExistence type="predicted"/>
<name>A0A679GP05_9GAMM</name>
<dbReference type="PROSITE" id="PS51257">
    <property type="entry name" value="PROKAR_LIPOPROTEIN"/>
    <property type="match status" value="1"/>
</dbReference>
<feature type="signal peptide" evidence="1">
    <location>
        <begin position="1"/>
        <end position="24"/>
    </location>
</feature>
<dbReference type="KEGG" id="poj:PtoMrB4_51590"/>
<dbReference type="AlphaFoldDB" id="A0A679GP05"/>
<accession>A0A679GP05</accession>
<protein>
    <recommendedName>
        <fullName evidence="4">Lipoprotein</fullName>
    </recommendedName>
</protein>
<feature type="chain" id="PRO_5025506817" description="Lipoprotein" evidence="1">
    <location>
        <begin position="25"/>
        <end position="157"/>
    </location>
</feature>
<evidence type="ECO:0000313" key="2">
    <source>
        <dbReference type="EMBL" id="BCA31182.1"/>
    </source>
</evidence>
<dbReference type="Proteomes" id="UP000501237">
    <property type="component" value="Chromosome"/>
</dbReference>
<sequence>MGIKNMKRTFLIAAFALVAACSNQGPVIPPVTSYDTPSAAIQAFREICLKTAPDFSRAATAAKAVGVEVGDMGFMMAGFNADKSLGVQIQAGKECVVTTPSQRDESLTRQLLDAARDLSGTPVAQTSPAKITLDGQVFILAHDRAGGEAYVLLKAED</sequence>